<keyword evidence="2" id="KW-1185">Reference proteome</keyword>
<protein>
    <submittedName>
        <fullName evidence="1">SIMPL domain-containing protein</fullName>
    </submittedName>
</protein>
<dbReference type="Pfam" id="PF04402">
    <property type="entry name" value="SIMPL"/>
    <property type="match status" value="1"/>
</dbReference>
<dbReference type="RefSeq" id="WP_282593634.1">
    <property type="nucleotide sequence ID" value="NZ_JAPAAF010000099.1"/>
</dbReference>
<accession>A0AA41YDT3</accession>
<dbReference type="PANTHER" id="PTHR34387">
    <property type="entry name" value="SLR1258 PROTEIN"/>
    <property type="match status" value="1"/>
</dbReference>
<dbReference type="PANTHER" id="PTHR34387:SF2">
    <property type="entry name" value="SLR1258 PROTEIN"/>
    <property type="match status" value="1"/>
</dbReference>
<reference evidence="1" key="1">
    <citation type="submission" date="2022-10" db="EMBL/GenBank/DDBJ databases">
        <title>Gaoshiqiia sediminis gen. nov., sp. nov., isolated from coastal sediment.</title>
        <authorList>
            <person name="Yu W.X."/>
            <person name="Mu D.S."/>
            <person name="Du J.Z."/>
            <person name="Liang Y.Q."/>
        </authorList>
    </citation>
    <scope>NUCLEOTIDE SEQUENCE</scope>
    <source>
        <strain evidence="1">A06</strain>
    </source>
</reference>
<proteinExistence type="predicted"/>
<evidence type="ECO:0000313" key="2">
    <source>
        <dbReference type="Proteomes" id="UP001163821"/>
    </source>
</evidence>
<comment type="caution">
    <text evidence="1">The sequence shown here is derived from an EMBL/GenBank/DDBJ whole genome shotgun (WGS) entry which is preliminary data.</text>
</comment>
<sequence length="246" mass="28164">MKKTILLLTLIIGVVNFNFAQTKNKISVKGIARIKEKPELIVVSINLFVRTQDYNTCFQEALSALNELKSEFEKNGIEKSQLKSNEIIVSELYDWEGFQKKSNGFFSRIELEIKQTFSPESSKKLLNSLNAKGLNLSYSIKFDFSETQKEKIRELAIEKAIEDAKVKAAIISKSANLKLTGISNIRYNDSNENFGYLNIEDDELEVVEQSIPITQQDSQFGEIDLNPKEKSISKFILIEWDYVEKE</sequence>
<dbReference type="GO" id="GO:0006974">
    <property type="term" value="P:DNA damage response"/>
    <property type="evidence" value="ECO:0007669"/>
    <property type="project" value="TreeGrafter"/>
</dbReference>
<gene>
    <name evidence="1" type="ORF">N2K84_20130</name>
</gene>
<name>A0AA41YDT3_9BACT</name>
<dbReference type="Proteomes" id="UP001163821">
    <property type="component" value="Unassembled WGS sequence"/>
</dbReference>
<dbReference type="InterPro" id="IPR052022">
    <property type="entry name" value="26kDa_periplasmic_antigen"/>
</dbReference>
<dbReference type="Gene3D" id="3.30.110.170">
    <property type="entry name" value="Protein of unknown function (DUF541), domain 1"/>
    <property type="match status" value="1"/>
</dbReference>
<dbReference type="Gene3D" id="3.30.70.2970">
    <property type="entry name" value="Protein of unknown function (DUF541), domain 2"/>
    <property type="match status" value="1"/>
</dbReference>
<dbReference type="AlphaFoldDB" id="A0AA41YDT3"/>
<organism evidence="1 2">
    <name type="scientific">Gaoshiqia sediminis</name>
    <dbReference type="NCBI Taxonomy" id="2986998"/>
    <lineage>
        <taxon>Bacteria</taxon>
        <taxon>Pseudomonadati</taxon>
        <taxon>Bacteroidota</taxon>
        <taxon>Bacteroidia</taxon>
        <taxon>Marinilabiliales</taxon>
        <taxon>Prolixibacteraceae</taxon>
        <taxon>Gaoshiqia</taxon>
    </lineage>
</organism>
<dbReference type="EMBL" id="JAPAAF010000099">
    <property type="protein sequence ID" value="MCW0485048.1"/>
    <property type="molecule type" value="Genomic_DNA"/>
</dbReference>
<dbReference type="InterPro" id="IPR007497">
    <property type="entry name" value="SIMPL/DUF541"/>
</dbReference>
<evidence type="ECO:0000313" key="1">
    <source>
        <dbReference type="EMBL" id="MCW0485048.1"/>
    </source>
</evidence>